<sequence>MEMYFISTCNKYDIVEKDYKIGLNVTKNYKIRYHISSLEQIFEGRNDYKNVVCVTIPKNDNLYKKNSNHYSYIYQVNIIDVKRIYELDNYEDVKSLVEMGININKAISNITISNNIHTLKYLLEKGANINLIESCVAKFGNLELFQLLLENKCDLGKFLPVAVEYGQFELVKFLVENGVYIDYIDYIECAFSKCTPLVEASSSGHTEIVRYLIDNGAEYKKSHGILLAAKYGHHDVVKLLIEKGADLNEYGFKCIEEAVKKNNIEILKLLINCGIEIDYEYLIYEAGLLGYTKLVRYLINIEKKTITTVI</sequence>
<accession>A0A2K9V723</accession>
<dbReference type="Pfam" id="PF12796">
    <property type="entry name" value="Ank_2"/>
    <property type="match status" value="2"/>
</dbReference>
<dbReference type="PRINTS" id="PR01415">
    <property type="entry name" value="ANKYRIN"/>
</dbReference>
<evidence type="ECO:0000313" key="1">
    <source>
        <dbReference type="EMBL" id="AUV58012.1"/>
    </source>
</evidence>
<proteinExistence type="predicted"/>
<dbReference type="Gene3D" id="1.25.40.20">
    <property type="entry name" value="Ankyrin repeat-containing domain"/>
    <property type="match status" value="2"/>
</dbReference>
<dbReference type="InterPro" id="IPR052801">
    <property type="entry name" value="Ankyrin-EF-hand"/>
</dbReference>
<dbReference type="InterPro" id="IPR036770">
    <property type="entry name" value="Ankyrin_rpt-contain_sf"/>
</dbReference>
<organism evidence="1">
    <name type="scientific">Bandra megavirus</name>
    <dbReference type="NCBI Taxonomy" id="2071566"/>
    <lineage>
        <taxon>Viruses</taxon>
        <taxon>Varidnaviria</taxon>
        <taxon>Bamfordvirae</taxon>
        <taxon>Nucleocytoviricota</taxon>
        <taxon>Megaviricetes</taxon>
        <taxon>Imitervirales</taxon>
        <taxon>Mimiviridae</taxon>
        <taxon>Megamimivirinae</taxon>
        <taxon>Megavirus</taxon>
    </lineage>
</organism>
<dbReference type="EMBL" id="MG779298">
    <property type="protein sequence ID" value="AUV58012.1"/>
    <property type="molecule type" value="Genomic_DNA"/>
</dbReference>
<name>A0A2K9V723_9VIRU</name>
<dbReference type="InterPro" id="IPR002110">
    <property type="entry name" value="Ankyrin_rpt"/>
</dbReference>
<dbReference type="PANTHER" id="PTHR24127:SF1">
    <property type="entry name" value="ANKYRIN REPEAT AND EF-HAND DOMAIN-CONTAINING PROTEIN 1"/>
    <property type="match status" value="1"/>
</dbReference>
<dbReference type="SMART" id="SM00248">
    <property type="entry name" value="ANK"/>
    <property type="match status" value="5"/>
</dbReference>
<dbReference type="SUPFAM" id="SSF48403">
    <property type="entry name" value="Ankyrin repeat"/>
    <property type="match status" value="1"/>
</dbReference>
<protein>
    <submittedName>
        <fullName evidence="1">Ankyrin repeat protein</fullName>
    </submittedName>
</protein>
<dbReference type="PANTHER" id="PTHR24127">
    <property type="entry name" value="ANKYRIN REPEAT AND EF-HAND DOMAIN-CONTAINING PROTEIN 1"/>
    <property type="match status" value="1"/>
</dbReference>
<dbReference type="PROSITE" id="PS50297">
    <property type="entry name" value="ANK_REP_REGION"/>
    <property type="match status" value="2"/>
</dbReference>
<dbReference type="PROSITE" id="PS50088">
    <property type="entry name" value="ANK_REPEAT"/>
    <property type="match status" value="2"/>
</dbReference>
<reference evidence="1" key="1">
    <citation type="submission" date="2018-01" db="EMBL/GenBank/DDBJ databases">
        <title>Draft genome sequence of Bandra megavirus.</title>
        <authorList>
            <person name="Chatterjee A."/>
            <person name="Yadav R."/>
            <person name="Kondabagil K."/>
        </authorList>
    </citation>
    <scope>NUCLEOTIDE SEQUENCE</scope>
    <source>
        <strain evidence="1">KK-1</strain>
    </source>
</reference>